<keyword evidence="2" id="KW-0720">Serine protease</keyword>
<dbReference type="PANTHER" id="PTHR24260">
    <property type="match status" value="1"/>
</dbReference>
<dbReference type="InterPro" id="IPR033116">
    <property type="entry name" value="TRYPSIN_SER"/>
</dbReference>
<evidence type="ECO:0000256" key="1">
    <source>
        <dbReference type="ARBA" id="ARBA00023157"/>
    </source>
</evidence>
<dbReference type="AlphaFoldDB" id="A0A6J4VVH0"/>
<evidence type="ECO:0000313" key="5">
    <source>
        <dbReference type="EMBL" id="CAA9586621.1"/>
    </source>
</evidence>
<keyword evidence="2" id="KW-0378">Hydrolase</keyword>
<feature type="chain" id="PRO_5026786224" description="Peptidase S1 domain-containing protein" evidence="3">
    <location>
        <begin position="25"/>
        <end position="257"/>
    </location>
</feature>
<organism evidence="5">
    <name type="scientific">uncultured Thermomicrobiales bacterium</name>
    <dbReference type="NCBI Taxonomy" id="1645740"/>
    <lineage>
        <taxon>Bacteria</taxon>
        <taxon>Pseudomonadati</taxon>
        <taxon>Thermomicrobiota</taxon>
        <taxon>Thermomicrobia</taxon>
        <taxon>Thermomicrobiales</taxon>
        <taxon>environmental samples</taxon>
    </lineage>
</organism>
<dbReference type="PROSITE" id="PS00134">
    <property type="entry name" value="TRYPSIN_HIS"/>
    <property type="match status" value="1"/>
</dbReference>
<dbReference type="GO" id="GO:0006508">
    <property type="term" value="P:proteolysis"/>
    <property type="evidence" value="ECO:0007669"/>
    <property type="project" value="UniProtKB-KW"/>
</dbReference>
<reference evidence="5" key="1">
    <citation type="submission" date="2020-02" db="EMBL/GenBank/DDBJ databases">
        <authorList>
            <person name="Meier V. D."/>
        </authorList>
    </citation>
    <scope>NUCLEOTIDE SEQUENCE</scope>
    <source>
        <strain evidence="5">AVDCRST_MAG87</strain>
    </source>
</reference>
<dbReference type="InterPro" id="IPR001314">
    <property type="entry name" value="Peptidase_S1A"/>
</dbReference>
<evidence type="ECO:0000256" key="2">
    <source>
        <dbReference type="RuleBase" id="RU363034"/>
    </source>
</evidence>
<name>A0A6J4VVH0_9BACT</name>
<evidence type="ECO:0000259" key="4">
    <source>
        <dbReference type="PROSITE" id="PS50240"/>
    </source>
</evidence>
<evidence type="ECO:0000256" key="3">
    <source>
        <dbReference type="SAM" id="SignalP"/>
    </source>
</evidence>
<dbReference type="Pfam" id="PF00089">
    <property type="entry name" value="Trypsin"/>
    <property type="match status" value="1"/>
</dbReference>
<protein>
    <recommendedName>
        <fullName evidence="4">Peptidase S1 domain-containing protein</fullName>
    </recommendedName>
</protein>
<dbReference type="SUPFAM" id="SSF50494">
    <property type="entry name" value="Trypsin-like serine proteases"/>
    <property type="match status" value="1"/>
</dbReference>
<sequence>MRRTLLVLFAVLAIMLPAASPAGAVTDGVADGNAHPYVGLVIFYDAAGNPTHRCSGTLISPTVFLTAGHCTEGASSAQVWFQADVTTDLGYPYTGGITGTPYTHPDFVWSIPNTSDLGVVVLDKRARVGGYAVIADAGTLDALATKRGKQETTFTVVGYGLQEIRPEVLAERTRLRATVRLVNLSSALTDGYNIHHTNAPGTGGGTCFGDSGGPVFLGDSNVIVGVTSFGLNGNCVGGGFAYRTDIATSQNFIYSFL</sequence>
<dbReference type="EMBL" id="CADCWJ010000894">
    <property type="protein sequence ID" value="CAA9586621.1"/>
    <property type="molecule type" value="Genomic_DNA"/>
</dbReference>
<keyword evidence="2" id="KW-0645">Protease</keyword>
<keyword evidence="3" id="KW-0732">Signal</keyword>
<dbReference type="InterPro" id="IPR051333">
    <property type="entry name" value="CLIP_Serine_Protease"/>
</dbReference>
<dbReference type="PRINTS" id="PR00722">
    <property type="entry name" value="CHYMOTRYPSIN"/>
</dbReference>
<accession>A0A6J4VVH0</accession>
<dbReference type="GO" id="GO:0004252">
    <property type="term" value="F:serine-type endopeptidase activity"/>
    <property type="evidence" value="ECO:0007669"/>
    <property type="project" value="InterPro"/>
</dbReference>
<dbReference type="InterPro" id="IPR018114">
    <property type="entry name" value="TRYPSIN_HIS"/>
</dbReference>
<dbReference type="InterPro" id="IPR009003">
    <property type="entry name" value="Peptidase_S1_PA"/>
</dbReference>
<feature type="domain" description="Peptidase S1" evidence="4">
    <location>
        <begin position="25"/>
        <end position="257"/>
    </location>
</feature>
<dbReference type="PROSITE" id="PS00135">
    <property type="entry name" value="TRYPSIN_SER"/>
    <property type="match status" value="1"/>
</dbReference>
<dbReference type="PROSITE" id="PS50240">
    <property type="entry name" value="TRYPSIN_DOM"/>
    <property type="match status" value="1"/>
</dbReference>
<dbReference type="PANTHER" id="PTHR24260:SF132">
    <property type="entry name" value="PEPTIDASE S1 DOMAIN-CONTAINING PROTEIN"/>
    <property type="match status" value="1"/>
</dbReference>
<gene>
    <name evidence="5" type="ORF">AVDCRST_MAG87-4035</name>
</gene>
<dbReference type="InterPro" id="IPR043504">
    <property type="entry name" value="Peptidase_S1_PA_chymotrypsin"/>
</dbReference>
<dbReference type="InterPro" id="IPR001254">
    <property type="entry name" value="Trypsin_dom"/>
</dbReference>
<proteinExistence type="predicted"/>
<dbReference type="Gene3D" id="2.40.10.10">
    <property type="entry name" value="Trypsin-like serine proteases"/>
    <property type="match status" value="1"/>
</dbReference>
<keyword evidence="1" id="KW-1015">Disulfide bond</keyword>
<dbReference type="SMART" id="SM00020">
    <property type="entry name" value="Tryp_SPc"/>
    <property type="match status" value="1"/>
</dbReference>
<feature type="signal peptide" evidence="3">
    <location>
        <begin position="1"/>
        <end position="24"/>
    </location>
</feature>